<evidence type="ECO:0000256" key="1">
    <source>
        <dbReference type="ARBA" id="ARBA00022723"/>
    </source>
</evidence>
<dbReference type="PROSITE" id="PS00518">
    <property type="entry name" value="ZF_RING_1"/>
    <property type="match status" value="1"/>
</dbReference>
<keyword evidence="2 4" id="KW-0863">Zinc-finger</keyword>
<feature type="domain" description="RING-type" evidence="5">
    <location>
        <begin position="150"/>
        <end position="192"/>
    </location>
</feature>
<keyword evidence="7" id="KW-1185">Reference proteome</keyword>
<dbReference type="InterPro" id="IPR013083">
    <property type="entry name" value="Znf_RING/FYVE/PHD"/>
</dbReference>
<dbReference type="EMBL" id="FCQH01000005">
    <property type="protein sequence ID" value="CVK92430.1"/>
    <property type="molecule type" value="Genomic_DNA"/>
</dbReference>
<dbReference type="SUPFAM" id="SSF57850">
    <property type="entry name" value="RING/U-box"/>
    <property type="match status" value="1"/>
</dbReference>
<dbReference type="Proteomes" id="UP000184255">
    <property type="component" value="Unassembled WGS sequence"/>
</dbReference>
<evidence type="ECO:0000313" key="6">
    <source>
        <dbReference type="EMBL" id="CVK92430.1"/>
    </source>
</evidence>
<sequence length="539" mass="60798">MASRARLSLGLQFSSLNFKDLLHKAVIASWKSEKYFDIFQALGIRDPSSTDASQYLKQFLASVDGQKRLDLVASCLAYSVYDQASHVFHPELVFQSFVKPVLFRDAQQSLQLIEAVRFHFVRFVRKNGRAVASQHLQGIRENQGVIFCSCNLCLLGTPMHTLSCGHRFCSHCITIGGNSLSTSQEYTCLLCEEKNKAPLSIRPPTAGIRTLELLEPKSSLKLLHQVRKLLFGHLADYVDFVIGAESDTSVIEGYFSNNCGLPQLSKELKGGKKERDGQWPGPYPINPRVRIALHKNGRWFRNYGPAMSNPRRPFLSRFKIPSPKRSKREEVDLAGQMNLECQGLWGTVPRLRIQCHNELGMSVEAVAGKLFSALFYVDLVSHTSLSSYPISYEVDIKCCLPPGNHLSAVMHKVQDKGLMVSYGNCGRWYQKILRLPGWDPLQPFSRRLQIEGSTPEATLEVKIDCPIRIGRQEGVSNSPCRLRDLVKYMAQDRKASVTDLRKTNTVAEQQCTMEPLKWNDEIARIDAEIDELLGFCKDI</sequence>
<dbReference type="GO" id="GO:0008270">
    <property type="term" value="F:zinc ion binding"/>
    <property type="evidence" value="ECO:0007669"/>
    <property type="project" value="UniProtKB-KW"/>
</dbReference>
<evidence type="ECO:0000256" key="4">
    <source>
        <dbReference type="PROSITE-ProRule" id="PRU00175"/>
    </source>
</evidence>
<dbReference type="SMART" id="SM00184">
    <property type="entry name" value="RING"/>
    <property type="match status" value="1"/>
</dbReference>
<reference evidence="7" key="1">
    <citation type="journal article" date="2016" name="Genome Biol. Evol.">
        <title>Comparative 'omics' of the Fusarium fujikuroi species complex highlights differences in genetic potential and metabolite synthesis.</title>
        <authorList>
            <person name="Niehaus E.-M."/>
            <person name="Muensterkoetter M."/>
            <person name="Proctor R.H."/>
            <person name="Brown D.W."/>
            <person name="Sharon A."/>
            <person name="Idan Y."/>
            <person name="Oren-Young L."/>
            <person name="Sieber C.M."/>
            <person name="Novak O."/>
            <person name="Pencik A."/>
            <person name="Tarkowska D."/>
            <person name="Hromadova K."/>
            <person name="Freeman S."/>
            <person name="Maymon M."/>
            <person name="Elazar M."/>
            <person name="Youssef S.A."/>
            <person name="El-Shabrawy E.S.M."/>
            <person name="Shalaby A.B.A."/>
            <person name="Houterman P."/>
            <person name="Brock N.L."/>
            <person name="Burkhardt I."/>
            <person name="Tsavkelova E.A."/>
            <person name="Dickschat J.S."/>
            <person name="Galuszka P."/>
            <person name="Gueldener U."/>
            <person name="Tudzynski B."/>
        </authorList>
    </citation>
    <scope>NUCLEOTIDE SEQUENCE [LARGE SCALE GENOMIC DNA]</scope>
    <source>
        <strain evidence="7">MRC7560</strain>
    </source>
</reference>
<dbReference type="InterPro" id="IPR001841">
    <property type="entry name" value="Znf_RING"/>
</dbReference>
<evidence type="ECO:0000313" key="7">
    <source>
        <dbReference type="Proteomes" id="UP000184255"/>
    </source>
</evidence>
<accession>A0A1L7T0Z7</accession>
<dbReference type="Gene3D" id="3.30.40.10">
    <property type="entry name" value="Zinc/RING finger domain, C3HC4 (zinc finger)"/>
    <property type="match status" value="1"/>
</dbReference>
<dbReference type="AlphaFoldDB" id="A0A1L7T0Z7"/>
<dbReference type="PROSITE" id="PS50089">
    <property type="entry name" value="ZF_RING_2"/>
    <property type="match status" value="1"/>
</dbReference>
<organism evidence="6 7">
    <name type="scientific">Fusarium mangiferae</name>
    <name type="common">Mango malformation disease fungus</name>
    <dbReference type="NCBI Taxonomy" id="192010"/>
    <lineage>
        <taxon>Eukaryota</taxon>
        <taxon>Fungi</taxon>
        <taxon>Dikarya</taxon>
        <taxon>Ascomycota</taxon>
        <taxon>Pezizomycotina</taxon>
        <taxon>Sordariomycetes</taxon>
        <taxon>Hypocreomycetidae</taxon>
        <taxon>Hypocreales</taxon>
        <taxon>Nectriaceae</taxon>
        <taxon>Fusarium</taxon>
        <taxon>Fusarium fujikuroi species complex</taxon>
    </lineage>
</organism>
<dbReference type="GeneID" id="65086587"/>
<dbReference type="VEuPathDB" id="FungiDB:FMAN_07326"/>
<name>A0A1L7T0Z7_FUSMA</name>
<evidence type="ECO:0000259" key="5">
    <source>
        <dbReference type="PROSITE" id="PS50089"/>
    </source>
</evidence>
<evidence type="ECO:0000256" key="3">
    <source>
        <dbReference type="ARBA" id="ARBA00022833"/>
    </source>
</evidence>
<keyword evidence="3" id="KW-0862">Zinc</keyword>
<protein>
    <recommendedName>
        <fullName evidence="5">RING-type domain-containing protein</fullName>
    </recommendedName>
</protein>
<proteinExistence type="predicted"/>
<dbReference type="RefSeq" id="XP_041681548.1">
    <property type="nucleotide sequence ID" value="XM_041830934.1"/>
</dbReference>
<comment type="caution">
    <text evidence="6">The sequence shown here is derived from an EMBL/GenBank/DDBJ whole genome shotgun (WGS) entry which is preliminary data.</text>
</comment>
<dbReference type="InterPro" id="IPR017907">
    <property type="entry name" value="Znf_RING_CS"/>
</dbReference>
<gene>
    <name evidence="6" type="ORF">FMAN_07326</name>
</gene>
<evidence type="ECO:0000256" key="2">
    <source>
        <dbReference type="ARBA" id="ARBA00022771"/>
    </source>
</evidence>
<keyword evidence="1" id="KW-0479">Metal-binding</keyword>